<sequence>MHGADQARHRSEFVRGVAQMLGQTAGDAQSESRRRCGMLDQQPLQRIAAEFGQGHIGIGHATRAARRIEQDAHFPEHLPGLGDGNHQTVALVLRRFLHTHLAIQQHQNGAVVRVVILLNEARARLHPAHLHLVGDEYGIFRGQPVAGLTQQQLRNARRPGGVYGLLGRSAIGHGDGWGYECMVGPVHLIPIDIYNRSLQGALQRLPRSVRQGSGLGSQRRSSLLPLRGDEG</sequence>
<gene>
    <name evidence="2" type="ORF">THICB1_70208</name>
</gene>
<protein>
    <submittedName>
        <fullName evidence="2">Uncharacterized protein</fullName>
    </submittedName>
</protein>
<keyword evidence="3" id="KW-1185">Reference proteome</keyword>
<evidence type="ECO:0000313" key="3">
    <source>
        <dbReference type="Proteomes" id="UP000078599"/>
    </source>
</evidence>
<feature type="region of interest" description="Disordered" evidence="1">
    <location>
        <begin position="209"/>
        <end position="231"/>
    </location>
</feature>
<dbReference type="EMBL" id="CTRI01000029">
    <property type="protein sequence ID" value="CQR37605.1"/>
    <property type="molecule type" value="Genomic_DNA"/>
</dbReference>
<reference evidence="2 3" key="1">
    <citation type="submission" date="2015-03" db="EMBL/GenBank/DDBJ databases">
        <authorList>
            <person name="Regsiter A."/>
            <person name="william w."/>
        </authorList>
    </citation>
    <scope>NUCLEOTIDE SEQUENCE [LARGE SCALE GENOMIC DNA]</scope>
    <source>
        <strain evidence="2 3">CB1</strain>
    </source>
</reference>
<comment type="caution">
    <text evidence="2">The sequence shown here is derived from an EMBL/GenBank/DDBJ whole genome shotgun (WGS) entry which is preliminary data.</text>
</comment>
<name>A0ABP1Z660_THIA3</name>
<feature type="compositionally biased region" description="Low complexity" evidence="1">
    <location>
        <begin position="210"/>
        <end position="231"/>
    </location>
</feature>
<evidence type="ECO:0000256" key="1">
    <source>
        <dbReference type="SAM" id="MobiDB-lite"/>
    </source>
</evidence>
<accession>A0ABP1Z660</accession>
<proteinExistence type="predicted"/>
<dbReference type="Proteomes" id="UP000078599">
    <property type="component" value="Unassembled WGS sequence"/>
</dbReference>
<organism evidence="2 3">
    <name type="scientific">Thiomonas arsenitoxydans (strain DSM 22701 / CIP 110005 / 3As)</name>
    <dbReference type="NCBI Taxonomy" id="426114"/>
    <lineage>
        <taxon>Bacteria</taxon>
        <taxon>Pseudomonadati</taxon>
        <taxon>Pseudomonadota</taxon>
        <taxon>Betaproteobacteria</taxon>
        <taxon>Burkholderiales</taxon>
        <taxon>Thiomonas</taxon>
    </lineage>
</organism>
<evidence type="ECO:0000313" key="2">
    <source>
        <dbReference type="EMBL" id="CQR37605.1"/>
    </source>
</evidence>